<comment type="similarity">
    <text evidence="2 5">Belongs to the DegT/DnrJ/EryC1 family.</text>
</comment>
<evidence type="ECO:0000256" key="5">
    <source>
        <dbReference type="RuleBase" id="RU004508"/>
    </source>
</evidence>
<dbReference type="Gene3D" id="3.40.640.10">
    <property type="entry name" value="Type I PLP-dependent aspartate aminotransferase-like (Major domain)"/>
    <property type="match status" value="1"/>
</dbReference>
<proteinExistence type="inferred from homology"/>
<dbReference type="InterPro" id="IPR015422">
    <property type="entry name" value="PyrdxlP-dep_Trfase_small"/>
</dbReference>
<dbReference type="Pfam" id="PF01041">
    <property type="entry name" value="DegT_DnrJ_EryC1"/>
    <property type="match status" value="1"/>
</dbReference>
<dbReference type="Gene3D" id="3.90.1150.10">
    <property type="entry name" value="Aspartate Aminotransferase, domain 1"/>
    <property type="match status" value="1"/>
</dbReference>
<organism evidence="6 7">
    <name type="scientific">Bradyrhizobium lablabi</name>
    <dbReference type="NCBI Taxonomy" id="722472"/>
    <lineage>
        <taxon>Bacteria</taxon>
        <taxon>Pseudomonadati</taxon>
        <taxon>Pseudomonadota</taxon>
        <taxon>Alphaproteobacteria</taxon>
        <taxon>Hyphomicrobiales</taxon>
        <taxon>Nitrobacteraceae</taxon>
        <taxon>Bradyrhizobium</taxon>
    </lineage>
</organism>
<dbReference type="EMBL" id="LLYB01000059">
    <property type="protein sequence ID" value="KRR24979.1"/>
    <property type="molecule type" value="Genomic_DNA"/>
</dbReference>
<accession>A0A0R3N5H1</accession>
<evidence type="ECO:0000256" key="1">
    <source>
        <dbReference type="ARBA" id="ARBA00022898"/>
    </source>
</evidence>
<protein>
    <submittedName>
        <fullName evidence="6">Daunorubicin biosynthesis sensory transduction protein DnrJ</fullName>
    </submittedName>
</protein>
<dbReference type="PANTHER" id="PTHR30244">
    <property type="entry name" value="TRANSAMINASE"/>
    <property type="match status" value="1"/>
</dbReference>
<dbReference type="InterPro" id="IPR000653">
    <property type="entry name" value="DegT/StrS_aminotransferase"/>
</dbReference>
<dbReference type="Proteomes" id="UP000051660">
    <property type="component" value="Unassembled WGS sequence"/>
</dbReference>
<evidence type="ECO:0000256" key="4">
    <source>
        <dbReference type="PIRSR" id="PIRSR000390-2"/>
    </source>
</evidence>
<keyword evidence="1 4" id="KW-0663">Pyridoxal phosphate</keyword>
<dbReference type="AlphaFoldDB" id="A0A0R3N5H1"/>
<dbReference type="PIRSF" id="PIRSF000390">
    <property type="entry name" value="PLP_StrS"/>
    <property type="match status" value="1"/>
</dbReference>
<dbReference type="InterPro" id="IPR015424">
    <property type="entry name" value="PyrdxlP-dep_Trfase"/>
</dbReference>
<dbReference type="PANTHER" id="PTHR30244:SF36">
    <property type="entry name" value="3-OXO-GLUCOSE-6-PHOSPHATE:GLUTAMATE AMINOTRANSFERASE"/>
    <property type="match status" value="1"/>
</dbReference>
<evidence type="ECO:0000313" key="7">
    <source>
        <dbReference type="Proteomes" id="UP000051660"/>
    </source>
</evidence>
<feature type="modified residue" description="N6-(pyridoxal phosphate)lysine" evidence="4">
    <location>
        <position position="186"/>
    </location>
</feature>
<sequence>MPINVWDYLREYDELREEILAAVDRVFRSGRLVLGQEGIRFEREMAAYLGVAGSVGVNSGTDAIYIALASLGVKAGDEVITVPNTAVPTVSAIRTLGARPVFVDVREDDFLMDVAQVEAAITPRTRAIVPVHLYGQCVDLDPLMAIAERHGLKVMEDCAQSQGALYKNHQSGSVGHASAFSFYPTKVLGAYGDGGMVLSNDEAAIKLARSLRFYGMETQYYSERHGYNSRLDEVQAAILSLKLPRIEGWIERRREIAARYNRGLAGSGLVLPRENAHSRHSYYVYVVEHPTDRDGVLERLAKRDINCNVSYRWPIHTMRGSADLGYSEGQFPVAERKAQRIFSLPMYPHLKEEEVDTVIEVLRDVV</sequence>
<evidence type="ECO:0000256" key="2">
    <source>
        <dbReference type="ARBA" id="ARBA00037999"/>
    </source>
</evidence>
<dbReference type="OrthoDB" id="9768668at2"/>
<evidence type="ECO:0000256" key="3">
    <source>
        <dbReference type="PIRSR" id="PIRSR000390-1"/>
    </source>
</evidence>
<dbReference type="SUPFAM" id="SSF53383">
    <property type="entry name" value="PLP-dependent transferases"/>
    <property type="match status" value="1"/>
</dbReference>
<dbReference type="GO" id="GO:0008483">
    <property type="term" value="F:transaminase activity"/>
    <property type="evidence" value="ECO:0007669"/>
    <property type="project" value="TreeGrafter"/>
</dbReference>
<name>A0A0R3N5H1_9BRAD</name>
<feature type="active site" description="Proton acceptor" evidence="3">
    <location>
        <position position="186"/>
    </location>
</feature>
<dbReference type="GO" id="GO:0030170">
    <property type="term" value="F:pyridoxal phosphate binding"/>
    <property type="evidence" value="ECO:0007669"/>
    <property type="project" value="TreeGrafter"/>
</dbReference>
<gene>
    <name evidence="6" type="ORF">CQ14_30630</name>
</gene>
<dbReference type="InterPro" id="IPR015421">
    <property type="entry name" value="PyrdxlP-dep_Trfase_major"/>
</dbReference>
<dbReference type="RefSeq" id="WP_057858212.1">
    <property type="nucleotide sequence ID" value="NZ_LLYB01000059.1"/>
</dbReference>
<reference evidence="6 7" key="1">
    <citation type="submission" date="2014-03" db="EMBL/GenBank/DDBJ databases">
        <title>Bradyrhizobium valentinum sp. nov., isolated from effective nodules of Lupinus mariae-josephae, a lupine endemic of basic-lime soils in Eastern Spain.</title>
        <authorList>
            <person name="Duran D."/>
            <person name="Rey L."/>
            <person name="Navarro A."/>
            <person name="Busquets A."/>
            <person name="Imperial J."/>
            <person name="Ruiz-Argueso T."/>
        </authorList>
    </citation>
    <scope>NUCLEOTIDE SEQUENCE [LARGE SCALE GENOMIC DNA]</scope>
    <source>
        <strain evidence="6 7">CCBAU 23086</strain>
    </source>
</reference>
<dbReference type="CDD" id="cd00616">
    <property type="entry name" value="AHBA_syn"/>
    <property type="match status" value="1"/>
</dbReference>
<dbReference type="GO" id="GO:0000271">
    <property type="term" value="P:polysaccharide biosynthetic process"/>
    <property type="evidence" value="ECO:0007669"/>
    <property type="project" value="TreeGrafter"/>
</dbReference>
<comment type="caution">
    <text evidence="6">The sequence shown here is derived from an EMBL/GenBank/DDBJ whole genome shotgun (WGS) entry which is preliminary data.</text>
</comment>
<evidence type="ECO:0000313" key="6">
    <source>
        <dbReference type="EMBL" id="KRR24979.1"/>
    </source>
</evidence>